<organism evidence="4 5">
    <name type="scientific">Paenibacillus chitinolyticus</name>
    <dbReference type="NCBI Taxonomy" id="79263"/>
    <lineage>
        <taxon>Bacteria</taxon>
        <taxon>Bacillati</taxon>
        <taxon>Bacillota</taxon>
        <taxon>Bacilli</taxon>
        <taxon>Bacillales</taxon>
        <taxon>Paenibacillaceae</taxon>
        <taxon>Paenibacillus</taxon>
    </lineage>
</organism>
<dbReference type="GeneID" id="95375462"/>
<proteinExistence type="predicted"/>
<dbReference type="InterPro" id="IPR009875">
    <property type="entry name" value="PilZ_domain"/>
</dbReference>
<feature type="domain" description="Type III secretion system flagellar brake protein YcgR PilZN" evidence="2">
    <location>
        <begin position="6"/>
        <end position="95"/>
    </location>
</feature>
<evidence type="ECO:0000259" key="1">
    <source>
        <dbReference type="Pfam" id="PF07238"/>
    </source>
</evidence>
<gene>
    <name evidence="3" type="ORF">M5X16_01570</name>
    <name evidence="4" type="ORF">PC41400_11645</name>
</gene>
<reference evidence="3 6" key="2">
    <citation type="submission" date="2022-05" db="EMBL/GenBank/DDBJ databases">
        <title>Genome Sequencing of Bee-Associated Microbes.</title>
        <authorList>
            <person name="Dunlap C."/>
        </authorList>
    </citation>
    <scope>NUCLEOTIDE SEQUENCE [LARGE SCALE GENOMIC DNA]</scope>
    <source>
        <strain evidence="3 6">NRRL B-23120</strain>
    </source>
</reference>
<keyword evidence="3" id="KW-0282">Flagellum</keyword>
<evidence type="ECO:0000313" key="4">
    <source>
        <dbReference type="EMBL" id="QAV18284.1"/>
    </source>
</evidence>
<name>A0A410WVA7_9BACL</name>
<dbReference type="OrthoDB" id="1951449at2"/>
<dbReference type="EMBL" id="JAMDMJ010000001">
    <property type="protein sequence ID" value="MCY9594468.1"/>
    <property type="molecule type" value="Genomic_DNA"/>
</dbReference>
<evidence type="ECO:0000259" key="2">
    <source>
        <dbReference type="Pfam" id="PF12945"/>
    </source>
</evidence>
<dbReference type="KEGG" id="pchi:PC41400_11645"/>
<keyword evidence="3" id="KW-0966">Cell projection</keyword>
<dbReference type="Proteomes" id="UP000288943">
    <property type="component" value="Chromosome"/>
</dbReference>
<protein>
    <submittedName>
        <fullName evidence="3">Flagellar brake domain-containing protein</fullName>
    </submittedName>
    <submittedName>
        <fullName evidence="4">Glycosyl transferase</fullName>
    </submittedName>
</protein>
<keyword evidence="6" id="KW-1185">Reference proteome</keyword>
<sequence length="219" mass="25062">MAQLMKINQLLHLHVNTIDEEEAKQEYKARISDVLPDRLWIETPMNERTGRLKRLYTGDEVSAFFVTDGGVKNYFQTSVIGFKEEGIRLVALAMPDPASITKIQRRSFLRIPAELEISVQAGETVPIVALTEDVGGGGVSFTCKDSEFPDNVTQVNCWLLVTYKNGTLEHLPFKAEVVRVKTLETGRKIVMLQFSEITDRDRQKLIQYCFEKQFDFRKK</sequence>
<evidence type="ECO:0000313" key="5">
    <source>
        <dbReference type="Proteomes" id="UP000288943"/>
    </source>
</evidence>
<dbReference type="InterPro" id="IPR009926">
    <property type="entry name" value="T3SS_YcgR_PilZN"/>
</dbReference>
<feature type="domain" description="PilZ" evidence="1">
    <location>
        <begin position="104"/>
        <end position="211"/>
    </location>
</feature>
<dbReference type="GO" id="GO:0035438">
    <property type="term" value="F:cyclic-di-GMP binding"/>
    <property type="evidence" value="ECO:0007669"/>
    <property type="project" value="InterPro"/>
</dbReference>
<keyword evidence="4" id="KW-0808">Transferase</keyword>
<evidence type="ECO:0000313" key="3">
    <source>
        <dbReference type="EMBL" id="MCY9594468.1"/>
    </source>
</evidence>
<dbReference type="RefSeq" id="WP_042228486.1">
    <property type="nucleotide sequence ID" value="NZ_CP026520.1"/>
</dbReference>
<dbReference type="AlphaFoldDB" id="A0A410WVA7"/>
<accession>A0A410WVA7</accession>
<dbReference type="GO" id="GO:0016740">
    <property type="term" value="F:transferase activity"/>
    <property type="evidence" value="ECO:0007669"/>
    <property type="project" value="UniProtKB-KW"/>
</dbReference>
<evidence type="ECO:0000313" key="6">
    <source>
        <dbReference type="Proteomes" id="UP001527202"/>
    </source>
</evidence>
<dbReference type="Pfam" id="PF07238">
    <property type="entry name" value="PilZ"/>
    <property type="match status" value="1"/>
</dbReference>
<dbReference type="Proteomes" id="UP001527202">
    <property type="component" value="Unassembled WGS sequence"/>
</dbReference>
<dbReference type="Pfam" id="PF12945">
    <property type="entry name" value="PilZNR"/>
    <property type="match status" value="1"/>
</dbReference>
<reference evidence="4 5" key="1">
    <citation type="submission" date="2018-01" db="EMBL/GenBank/DDBJ databases">
        <title>The whole genome sequencing and assembly of Paenibacillus chitinolyticus KCCM 41400 strain.</title>
        <authorList>
            <person name="Kim J.-Y."/>
            <person name="Park M.-K."/>
            <person name="Lee Y.-J."/>
            <person name="Yi H."/>
            <person name="Bahn Y.-S."/>
            <person name="Kim J.F."/>
            <person name="Lee D.-W."/>
        </authorList>
    </citation>
    <scope>NUCLEOTIDE SEQUENCE [LARGE SCALE GENOMIC DNA]</scope>
    <source>
        <strain evidence="4 5">KCCM 41400</strain>
    </source>
</reference>
<dbReference type="EMBL" id="CP026520">
    <property type="protein sequence ID" value="QAV18284.1"/>
    <property type="molecule type" value="Genomic_DNA"/>
</dbReference>
<keyword evidence="3" id="KW-0969">Cilium</keyword>
<dbReference type="Gene3D" id="2.40.10.220">
    <property type="entry name" value="predicted glycosyltransferase like domains"/>
    <property type="match status" value="1"/>
</dbReference>